<organism evidence="1">
    <name type="scientific">Mycobacterium xenopi 4042</name>
    <dbReference type="NCBI Taxonomy" id="1299334"/>
    <lineage>
        <taxon>Bacteria</taxon>
        <taxon>Bacillati</taxon>
        <taxon>Actinomycetota</taxon>
        <taxon>Actinomycetes</taxon>
        <taxon>Mycobacteriales</taxon>
        <taxon>Mycobacteriaceae</taxon>
        <taxon>Mycobacterium</taxon>
    </lineage>
</organism>
<accession>X8BCB8</accession>
<gene>
    <name evidence="1" type="ORF">I553_3385</name>
</gene>
<sequence>MDGVFRTSDGRSYVEEKAKDNDAEVLALHEIVSSRSLPGTLRDHGDWRRALDAWYAAAIELGTTTRAQLRHRKAIADRLRRTQLEELRSKLKAATDEFWAEHYAKQINKAEACLLKYVEPHSPSDELYSRILRDELARATTPA</sequence>
<proteinExistence type="predicted"/>
<dbReference type="AlphaFoldDB" id="X8BCB8"/>
<protein>
    <submittedName>
        <fullName evidence="1">Uncharacterized protein</fullName>
    </submittedName>
</protein>
<reference evidence="1" key="1">
    <citation type="submission" date="2014-01" db="EMBL/GenBank/DDBJ databases">
        <authorList>
            <person name="Brown-Elliot B."/>
            <person name="Wallace R."/>
            <person name="Lenaerts A."/>
            <person name="Ordway D."/>
            <person name="DeGroote M.A."/>
            <person name="Parker T."/>
            <person name="Sizemore C."/>
            <person name="Tallon L.J."/>
            <person name="Sadzewicz L.K."/>
            <person name="Sengamalay N."/>
            <person name="Fraser C.M."/>
            <person name="Hine E."/>
            <person name="Shefchek K.A."/>
            <person name="Das S.P."/>
            <person name="Tettelin H."/>
        </authorList>
    </citation>
    <scope>NUCLEOTIDE SEQUENCE [LARGE SCALE GENOMIC DNA]</scope>
    <source>
        <strain evidence="1">4042</strain>
    </source>
</reference>
<evidence type="ECO:0000313" key="1">
    <source>
        <dbReference type="EMBL" id="EUA41494.1"/>
    </source>
</evidence>
<comment type="caution">
    <text evidence="1">The sequence shown here is derived from an EMBL/GenBank/DDBJ whole genome shotgun (WGS) entry which is preliminary data.</text>
</comment>
<dbReference type="EMBL" id="JAOB01000044">
    <property type="protein sequence ID" value="EUA41494.1"/>
    <property type="molecule type" value="Genomic_DNA"/>
</dbReference>
<name>X8BCB8_MYCXE</name>
<dbReference type="PATRIC" id="fig|1299334.3.peg.4825"/>